<dbReference type="SMART" id="SM00901">
    <property type="entry name" value="FRG"/>
    <property type="match status" value="1"/>
</dbReference>
<protein>
    <submittedName>
        <fullName evidence="2">FRG domain-containing protein</fullName>
    </submittedName>
</protein>
<keyword evidence="3" id="KW-1185">Reference proteome</keyword>
<dbReference type="Proteomes" id="UP000301475">
    <property type="component" value="Chromosome"/>
</dbReference>
<dbReference type="AlphaFoldDB" id="A0A4P8XYV5"/>
<evidence type="ECO:0000313" key="2">
    <source>
        <dbReference type="EMBL" id="QCT07409.1"/>
    </source>
</evidence>
<dbReference type="OrthoDB" id="9816036at2"/>
<sequence>MFFFFFENNLIENTIIKKAFEIVCINKLRQDYYCDMSEYIFARINKNEIYSSLSAMKSPFAYLYKNSYPQRDKANEYWYSFSKNNLVCYNEKMEMSAIEAKAIVYWIYRIYNNAEQRRVATKEMLSELSFSFELDELSFAQAIIYIKSKVEINLITSFDKANKILQSIGKTGNSIYYRGHSNVNYVLLPSVMRLNSWYEHECDLYNETVIECPDSFKNSSTHLDYLVEMQHYGLPTRLLDITRNPLVALYFACCDNFNSQGELVVFDVKTDEIKYPKSDTVSILASLPLLDSNMKKKLLTWAKDKTLSTSDFNCKAIRLLHEVKLEKPAFRDEIVKEDILNCFFVLAEKKNDRIIKQDGAFIICGLFDITNNVINKYRYREGKKIQIYIIEKQAKKGILKQLDKFSINRGQLFPEIADVTGHVKEKYK</sequence>
<evidence type="ECO:0000313" key="3">
    <source>
        <dbReference type="Proteomes" id="UP000301475"/>
    </source>
</evidence>
<reference evidence="2 3" key="1">
    <citation type="submission" date="2019-04" db="EMBL/GenBank/DDBJ databases">
        <authorList>
            <person name="Embree M."/>
            <person name="Gaffney J.R."/>
        </authorList>
    </citation>
    <scope>NUCLEOTIDE SEQUENCE [LARGE SCALE GENOMIC DNA]</scope>
    <source>
        <strain evidence="2 3">JE7A12</strain>
    </source>
</reference>
<dbReference type="Pfam" id="PF08867">
    <property type="entry name" value="FRG"/>
    <property type="match status" value="1"/>
</dbReference>
<dbReference type="InterPro" id="IPR014966">
    <property type="entry name" value="FRG-dom"/>
</dbReference>
<dbReference type="RefSeq" id="WP_138157427.1">
    <property type="nucleotide sequence ID" value="NZ_CP039381.1"/>
</dbReference>
<accession>A0A4P8XYV5</accession>
<gene>
    <name evidence="2" type="ORF">E5Z56_08620</name>
</gene>
<name>A0A4P8XYV5_9FIRM</name>
<evidence type="ECO:0000259" key="1">
    <source>
        <dbReference type="SMART" id="SM00901"/>
    </source>
</evidence>
<dbReference type="EMBL" id="CP039381">
    <property type="protein sequence ID" value="QCT07409.1"/>
    <property type="molecule type" value="Genomic_DNA"/>
</dbReference>
<dbReference type="KEGG" id="ruj:E5Z56_08620"/>
<organism evidence="2 3">
    <name type="scientific">Ruminococcus bovis</name>
    <dbReference type="NCBI Taxonomy" id="2564099"/>
    <lineage>
        <taxon>Bacteria</taxon>
        <taxon>Bacillati</taxon>
        <taxon>Bacillota</taxon>
        <taxon>Clostridia</taxon>
        <taxon>Eubacteriales</taxon>
        <taxon>Oscillospiraceae</taxon>
        <taxon>Ruminococcus</taxon>
    </lineage>
</organism>
<feature type="domain" description="FRG" evidence="1">
    <location>
        <begin position="171"/>
        <end position="264"/>
    </location>
</feature>
<proteinExistence type="predicted"/>